<proteinExistence type="predicted"/>
<dbReference type="RefSeq" id="WP_301193167.1">
    <property type="nucleotide sequence ID" value="NZ_JAPDPJ010000142.1"/>
</dbReference>
<dbReference type="AlphaFoldDB" id="A0AAE3M9G6"/>
<name>A0AAE3M9G6_9BACT</name>
<accession>A0AAE3M9G6</accession>
<gene>
    <name evidence="1" type="ORF">OM075_24375</name>
</gene>
<evidence type="ECO:0000313" key="1">
    <source>
        <dbReference type="EMBL" id="MCW3789619.1"/>
    </source>
</evidence>
<dbReference type="EMBL" id="JAPDPJ010000142">
    <property type="protein sequence ID" value="MCW3789619.1"/>
    <property type="molecule type" value="Genomic_DNA"/>
</dbReference>
<evidence type="ECO:0000313" key="2">
    <source>
        <dbReference type="Proteomes" id="UP001209229"/>
    </source>
</evidence>
<protein>
    <submittedName>
        <fullName evidence="1">Uncharacterized protein</fullName>
    </submittedName>
</protein>
<reference evidence="1" key="1">
    <citation type="submission" date="2022-10" db="EMBL/GenBank/DDBJ databases">
        <authorList>
            <person name="Yu W.X."/>
        </authorList>
    </citation>
    <scope>NUCLEOTIDE SEQUENCE</scope>
    <source>
        <strain evidence="1">AAT</strain>
    </source>
</reference>
<comment type="caution">
    <text evidence="1">The sequence shown here is derived from an EMBL/GenBank/DDBJ whole genome shotgun (WGS) entry which is preliminary data.</text>
</comment>
<organism evidence="1 2">
    <name type="scientific">Plebeiibacterium sediminum</name>
    <dbReference type="NCBI Taxonomy" id="2992112"/>
    <lineage>
        <taxon>Bacteria</taxon>
        <taxon>Pseudomonadati</taxon>
        <taxon>Bacteroidota</taxon>
        <taxon>Bacteroidia</taxon>
        <taxon>Marinilabiliales</taxon>
        <taxon>Marinilabiliaceae</taxon>
        <taxon>Plebeiibacterium</taxon>
    </lineage>
</organism>
<keyword evidence="2" id="KW-1185">Reference proteome</keyword>
<dbReference type="Proteomes" id="UP001209229">
    <property type="component" value="Unassembled WGS sequence"/>
</dbReference>
<sequence>MAKMLFGRYGSVNLRTLHPATVVLHIKKDTVTMATNEILREQIFEILKNQLRDNDPPETKITYDRLIKNGFDDFQTRQMIGQCLAVELFEVMKFGKPYNNERYTKNLKALPKEPFE</sequence>